<dbReference type="InterPro" id="IPR009003">
    <property type="entry name" value="Peptidase_S1_PA"/>
</dbReference>
<name>A0A1K1QJE0_9BACT</name>
<reference evidence="4 5" key="1">
    <citation type="submission" date="2016-11" db="EMBL/GenBank/DDBJ databases">
        <authorList>
            <person name="Jaros S."/>
            <person name="Januszkiewicz K."/>
            <person name="Wedrychowicz H."/>
        </authorList>
    </citation>
    <scope>NUCLEOTIDE SEQUENCE [LARGE SCALE GENOMIC DNA]</scope>
    <source>
        <strain evidence="4 5">DSM 784</strain>
    </source>
</reference>
<organism evidence="4 5">
    <name type="scientific">Chitinophaga sancti</name>
    <dbReference type="NCBI Taxonomy" id="1004"/>
    <lineage>
        <taxon>Bacteria</taxon>
        <taxon>Pseudomonadati</taxon>
        <taxon>Bacteroidota</taxon>
        <taxon>Chitinophagia</taxon>
        <taxon>Chitinophagales</taxon>
        <taxon>Chitinophagaceae</taxon>
        <taxon>Chitinophaga</taxon>
    </lineage>
</organism>
<dbReference type="InterPro" id="IPR001478">
    <property type="entry name" value="PDZ"/>
</dbReference>
<dbReference type="Gene3D" id="2.30.42.10">
    <property type="match status" value="1"/>
</dbReference>
<dbReference type="PANTHER" id="PTHR43343">
    <property type="entry name" value="PEPTIDASE S12"/>
    <property type="match status" value="1"/>
</dbReference>
<dbReference type="GO" id="GO:0006508">
    <property type="term" value="P:proteolysis"/>
    <property type="evidence" value="ECO:0007669"/>
    <property type="project" value="UniProtKB-KW"/>
</dbReference>
<dbReference type="STRING" id="1004.SAMN05661012_02807"/>
<dbReference type="AlphaFoldDB" id="A0A1K1QJE0"/>
<evidence type="ECO:0000313" key="5">
    <source>
        <dbReference type="Proteomes" id="UP000183788"/>
    </source>
</evidence>
<evidence type="ECO:0000256" key="1">
    <source>
        <dbReference type="ARBA" id="ARBA00022670"/>
    </source>
</evidence>
<keyword evidence="2" id="KW-0378">Hydrolase</keyword>
<dbReference type="InterPro" id="IPR036034">
    <property type="entry name" value="PDZ_sf"/>
</dbReference>
<dbReference type="InterPro" id="IPR001940">
    <property type="entry name" value="Peptidase_S1C"/>
</dbReference>
<dbReference type="SMART" id="SM00228">
    <property type="entry name" value="PDZ"/>
    <property type="match status" value="1"/>
</dbReference>
<sequence>MHRGKVFDLLPGMDTYSQVIIEAVEKVSPAVVKIERLERSSRGEVVGGSGSGFIFSSDGYLFTNSHVVKGATHLKVMLQDGRTYPAYLAGQDAATDLAVLKIEAGELTTVPFGDADELRIGQLVIAIGNPLGFQHTVTAGVISALGRSLRGADGLMMDSMIQTDAALNPGNSGGPLINGDGAVIGVNTAIINGAQGLCFAISINTAKSIANQLIRFGKVKRAYIGVAMQQVDLVPRLRAMHEVKNRQGLFVTQVERSSPAAKAGVMDGDIIVGFADQLVETADQFFKMLTEEKIGQWQFLKVIRGNEMKELRITPVEKGD</sequence>
<evidence type="ECO:0000313" key="4">
    <source>
        <dbReference type="EMBL" id="SFW59804.1"/>
    </source>
</evidence>
<feature type="domain" description="PDZ" evidence="3">
    <location>
        <begin position="222"/>
        <end position="306"/>
    </location>
</feature>
<dbReference type="PRINTS" id="PR00834">
    <property type="entry name" value="PROTEASES2C"/>
</dbReference>
<proteinExistence type="predicted"/>
<dbReference type="EMBL" id="FPIZ01000008">
    <property type="protein sequence ID" value="SFW59804.1"/>
    <property type="molecule type" value="Genomic_DNA"/>
</dbReference>
<protein>
    <submittedName>
        <fullName evidence="4">Serine protease, S1-C subfamily, contains C-terminal PDZ domain</fullName>
    </submittedName>
</protein>
<dbReference type="InterPro" id="IPR051201">
    <property type="entry name" value="Chloro_Bact_Ser_Proteases"/>
</dbReference>
<dbReference type="Proteomes" id="UP000183788">
    <property type="component" value="Unassembled WGS sequence"/>
</dbReference>
<dbReference type="Gene3D" id="2.40.10.120">
    <property type="match status" value="1"/>
</dbReference>
<dbReference type="Pfam" id="PF13365">
    <property type="entry name" value="Trypsin_2"/>
    <property type="match status" value="1"/>
</dbReference>
<dbReference type="PANTHER" id="PTHR43343:SF3">
    <property type="entry name" value="PROTEASE DO-LIKE 8, CHLOROPLASTIC"/>
    <property type="match status" value="1"/>
</dbReference>
<gene>
    <name evidence="4" type="ORF">SAMN05661012_02807</name>
</gene>
<evidence type="ECO:0000259" key="3">
    <source>
        <dbReference type="SMART" id="SM00228"/>
    </source>
</evidence>
<accession>A0A1K1QJE0</accession>
<keyword evidence="1 4" id="KW-0645">Protease</keyword>
<dbReference type="SUPFAM" id="SSF50494">
    <property type="entry name" value="Trypsin-like serine proteases"/>
    <property type="match status" value="1"/>
</dbReference>
<dbReference type="Pfam" id="PF13180">
    <property type="entry name" value="PDZ_2"/>
    <property type="match status" value="1"/>
</dbReference>
<dbReference type="SUPFAM" id="SSF50156">
    <property type="entry name" value="PDZ domain-like"/>
    <property type="match status" value="1"/>
</dbReference>
<evidence type="ECO:0000256" key="2">
    <source>
        <dbReference type="ARBA" id="ARBA00022801"/>
    </source>
</evidence>
<dbReference type="GO" id="GO:0004252">
    <property type="term" value="F:serine-type endopeptidase activity"/>
    <property type="evidence" value="ECO:0007669"/>
    <property type="project" value="InterPro"/>
</dbReference>